<protein>
    <submittedName>
        <fullName evidence="1">Uncharacterized protein</fullName>
    </submittedName>
</protein>
<dbReference type="SUPFAM" id="SSF101327">
    <property type="entry name" value="YgfB-like"/>
    <property type="match status" value="1"/>
</dbReference>
<dbReference type="InterPro" id="IPR036255">
    <property type="entry name" value="YgfB-like_sf"/>
</dbReference>
<proteinExistence type="predicted"/>
<dbReference type="PATRIC" id="fig|570156.3.peg.3696"/>
<dbReference type="Gene3D" id="1.20.120.740">
    <property type="entry name" value="YgfB uncharacterised protein family UPF0149, PF03695"/>
    <property type="match status" value="1"/>
</dbReference>
<sequence>MLNQQSSDVFNNYLASQSTTNQVSLDQVLGYMSGLLACSEFFGESELANYIADNDEAVFNTLMTDSEPRDAMIELLDNVTEAQVEQKKILAELYPNEVNSNEPSQALQDFCSGYIAAYIVNQEIWHSDLQFLLQADGQQENESEDGQLFIDNFEATLDLLTTFAMWDQALANHPEPDKLGEGFVTFFNALDESLSEIATMALMLEDEKLAMLEQDK</sequence>
<gene>
    <name evidence="1" type="ORF">AOG27_12980</name>
</gene>
<dbReference type="Pfam" id="PF03695">
    <property type="entry name" value="UPF0149"/>
    <property type="match status" value="1"/>
</dbReference>
<comment type="caution">
    <text evidence="1">The sequence shown here is derived from an EMBL/GenBank/DDBJ whole genome shotgun (WGS) entry which is preliminary data.</text>
</comment>
<dbReference type="STRING" id="570156.AOG27_12980"/>
<reference evidence="1 2" key="1">
    <citation type="submission" date="2015-09" db="EMBL/GenBank/DDBJ databases">
        <title>Draft Genome Sequence of Pseudoalteromonas lipolytica UCD-48B.</title>
        <authorList>
            <person name="Krusor M."/>
            <person name="Coil D.A."/>
            <person name="Lang J.M."/>
            <person name="Eisen J.A."/>
            <person name="Alexiev A."/>
        </authorList>
    </citation>
    <scope>NUCLEOTIDE SEQUENCE [LARGE SCALE GENOMIC DNA]</scope>
    <source>
        <strain evidence="1 2">UCD-48B</strain>
    </source>
</reference>
<evidence type="ECO:0000313" key="1">
    <source>
        <dbReference type="EMBL" id="KPM82996.1"/>
    </source>
</evidence>
<accession>A0A0P7DZA7</accession>
<dbReference type="AlphaFoldDB" id="A0A0P7DZA7"/>
<dbReference type="EMBL" id="LJTC01000008">
    <property type="protein sequence ID" value="KPM82996.1"/>
    <property type="molecule type" value="Genomic_DNA"/>
</dbReference>
<name>A0A0P7DZA7_9GAMM</name>
<dbReference type="Proteomes" id="UP000050378">
    <property type="component" value="Unassembled WGS sequence"/>
</dbReference>
<dbReference type="RefSeq" id="WP_054553445.1">
    <property type="nucleotide sequence ID" value="NZ_LJTC01000008.1"/>
</dbReference>
<organism evidence="1 2">
    <name type="scientific">Pseudoalteromonas lipolytica</name>
    <dbReference type="NCBI Taxonomy" id="570156"/>
    <lineage>
        <taxon>Bacteria</taxon>
        <taxon>Pseudomonadati</taxon>
        <taxon>Pseudomonadota</taxon>
        <taxon>Gammaproteobacteria</taxon>
        <taxon>Alteromonadales</taxon>
        <taxon>Pseudoalteromonadaceae</taxon>
        <taxon>Pseudoalteromonas</taxon>
    </lineage>
</organism>
<dbReference type="InterPro" id="IPR011978">
    <property type="entry name" value="YgfB-like"/>
</dbReference>
<dbReference type="OrthoDB" id="6289577at2"/>
<evidence type="ECO:0000313" key="2">
    <source>
        <dbReference type="Proteomes" id="UP000050378"/>
    </source>
</evidence>